<gene>
    <name evidence="1" type="ORF">Rai3103_08920</name>
</gene>
<keyword evidence="2" id="KW-1185">Reference proteome</keyword>
<evidence type="ECO:0000313" key="2">
    <source>
        <dbReference type="Proteomes" id="UP000386847"/>
    </source>
</evidence>
<evidence type="ECO:0000313" key="1">
    <source>
        <dbReference type="EMBL" id="QGF23775.1"/>
    </source>
</evidence>
<accession>A0A5Q2FGF6</accession>
<dbReference type="RefSeq" id="WP_153572305.1">
    <property type="nucleotide sequence ID" value="NZ_CP045725.1"/>
</dbReference>
<organism evidence="1 2">
    <name type="scientific">Raineyella fluvialis</name>
    <dbReference type="NCBI Taxonomy" id="2662261"/>
    <lineage>
        <taxon>Bacteria</taxon>
        <taxon>Bacillati</taxon>
        <taxon>Actinomycetota</taxon>
        <taxon>Actinomycetes</taxon>
        <taxon>Propionibacteriales</taxon>
        <taxon>Propionibacteriaceae</taxon>
        <taxon>Raineyella</taxon>
    </lineage>
</organism>
<dbReference type="AlphaFoldDB" id="A0A5Q2FGF6"/>
<protein>
    <recommendedName>
        <fullName evidence="3">Relaxase/Mobilisation nuclease domain-containing protein</fullName>
    </recommendedName>
</protein>
<evidence type="ECO:0008006" key="3">
    <source>
        <dbReference type="Google" id="ProtNLM"/>
    </source>
</evidence>
<dbReference type="EMBL" id="CP045725">
    <property type="protein sequence ID" value="QGF23775.1"/>
    <property type="molecule type" value="Genomic_DNA"/>
</dbReference>
<sequence length="233" mass="25135">MMGFDGSDGKAACRWAAFHHGLSSGDNDHIHIVVGLVREDGTWASNFRSVQRSQDARRALEKAYGFAPVGVVAAQRDFQAYSMVDVQRAATVGQDGSRVVGETDVEALRRLMLGAATQATSEAGYVRALWRAGVLSRPRYAAGTTDVVVGYSVALRPQGDQAPFWYAAGKVHKSLTLPNVRSRYVDSPEAAVEAAATWATYNGVTPAPTRMSVTHGIQGLNRRWSTELPALLD</sequence>
<dbReference type="KEGG" id="rain:Rai3103_08920"/>
<proteinExistence type="predicted"/>
<reference evidence="1 2" key="1">
    <citation type="submission" date="2019-10" db="EMBL/GenBank/DDBJ databases">
        <title>Genomic analysis of Raineyella sp. CBA3103.</title>
        <authorList>
            <person name="Roh S.W."/>
        </authorList>
    </citation>
    <scope>NUCLEOTIDE SEQUENCE [LARGE SCALE GENOMIC DNA]</scope>
    <source>
        <strain evidence="1 2">CBA3103</strain>
    </source>
</reference>
<name>A0A5Q2FGF6_9ACTN</name>
<dbReference type="Proteomes" id="UP000386847">
    <property type="component" value="Chromosome"/>
</dbReference>